<evidence type="ECO:0000313" key="5">
    <source>
        <dbReference type="Proteomes" id="UP000184255"/>
    </source>
</evidence>
<evidence type="ECO:0000259" key="3">
    <source>
        <dbReference type="PROSITE" id="PS50157"/>
    </source>
</evidence>
<proteinExistence type="predicted"/>
<dbReference type="RefSeq" id="XP_041677095.1">
    <property type="nucleotide sequence ID" value="XM_041822490.1"/>
</dbReference>
<evidence type="ECO:0000256" key="1">
    <source>
        <dbReference type="PROSITE-ProRule" id="PRU00042"/>
    </source>
</evidence>
<evidence type="ECO:0000313" key="4">
    <source>
        <dbReference type="EMBL" id="CVK84824.1"/>
    </source>
</evidence>
<dbReference type="PROSITE" id="PS50157">
    <property type="entry name" value="ZINC_FINGER_C2H2_2"/>
    <property type="match status" value="1"/>
</dbReference>
<dbReference type="EMBL" id="FCQH01000001">
    <property type="protein sequence ID" value="CVK84824.1"/>
    <property type="molecule type" value="Genomic_DNA"/>
</dbReference>
<dbReference type="SMART" id="SM00355">
    <property type="entry name" value="ZnF_C2H2"/>
    <property type="match status" value="3"/>
</dbReference>
<comment type="caution">
    <text evidence="4">The sequence shown here is derived from an EMBL/GenBank/DDBJ whole genome shotgun (WGS) entry which is preliminary data.</text>
</comment>
<dbReference type="GeneID" id="65081023"/>
<feature type="domain" description="C2H2-type" evidence="3">
    <location>
        <begin position="88"/>
        <end position="111"/>
    </location>
</feature>
<gene>
    <name evidence="4" type="ORF">FMAN_01751</name>
</gene>
<sequence length="337" mass="38215">MMYHLEGNRCKSRFNSAFFARALSQHRHTNDQTGLNMTCPGCEVEFETLSLLFRHMESRLCVLRNWQQATGLSHLLFKVKQEIDVANRTCNMCKRLFDSEAGLFDHLRHQHENTLCRTCDRVFRDTEEWHKHIISRTPIKVRASVCAMCQPSIALNMEKHYNDYMWHFHNKCAPCGLNFDNKQERLVHGAVAHHRCPDCFQFFMCPDDLCKHYKELHGVNPLTLVKPALPTVPAVPVKKEFPTITSPPTVPSIPTAVTQVKSEASPETPVEKVASPKEVKPPAKTQGSRIKCATAQASVIFETYLPRSAVAKAAPKRKKIQMGTSQSLTTSFLVSKA</sequence>
<name>A0A1L7SLX5_FUSMA</name>
<organism evidence="4 5">
    <name type="scientific">Fusarium mangiferae</name>
    <name type="common">Mango malformation disease fungus</name>
    <dbReference type="NCBI Taxonomy" id="192010"/>
    <lineage>
        <taxon>Eukaryota</taxon>
        <taxon>Fungi</taxon>
        <taxon>Dikarya</taxon>
        <taxon>Ascomycota</taxon>
        <taxon>Pezizomycotina</taxon>
        <taxon>Sordariomycetes</taxon>
        <taxon>Hypocreomycetidae</taxon>
        <taxon>Hypocreales</taxon>
        <taxon>Nectriaceae</taxon>
        <taxon>Fusarium</taxon>
        <taxon>Fusarium fujikuroi species complex</taxon>
    </lineage>
</organism>
<dbReference type="GO" id="GO:0008270">
    <property type="term" value="F:zinc ion binding"/>
    <property type="evidence" value="ECO:0007669"/>
    <property type="project" value="UniProtKB-KW"/>
</dbReference>
<reference evidence="5" key="1">
    <citation type="journal article" date="2016" name="Genome Biol. Evol.">
        <title>Comparative 'omics' of the Fusarium fujikuroi species complex highlights differences in genetic potential and metabolite synthesis.</title>
        <authorList>
            <person name="Niehaus E.-M."/>
            <person name="Muensterkoetter M."/>
            <person name="Proctor R.H."/>
            <person name="Brown D.W."/>
            <person name="Sharon A."/>
            <person name="Idan Y."/>
            <person name="Oren-Young L."/>
            <person name="Sieber C.M."/>
            <person name="Novak O."/>
            <person name="Pencik A."/>
            <person name="Tarkowska D."/>
            <person name="Hromadova K."/>
            <person name="Freeman S."/>
            <person name="Maymon M."/>
            <person name="Elazar M."/>
            <person name="Youssef S.A."/>
            <person name="El-Shabrawy E.S.M."/>
            <person name="Shalaby A.B.A."/>
            <person name="Houterman P."/>
            <person name="Brock N.L."/>
            <person name="Burkhardt I."/>
            <person name="Tsavkelova E.A."/>
            <person name="Dickschat J.S."/>
            <person name="Galuszka P."/>
            <person name="Gueldener U."/>
            <person name="Tudzynski B."/>
        </authorList>
    </citation>
    <scope>NUCLEOTIDE SEQUENCE [LARGE SCALE GENOMIC DNA]</scope>
    <source>
        <strain evidence="5">MRC7560</strain>
    </source>
</reference>
<keyword evidence="5" id="KW-1185">Reference proteome</keyword>
<keyword evidence="1" id="KW-0479">Metal-binding</keyword>
<evidence type="ECO:0000256" key="2">
    <source>
        <dbReference type="SAM" id="MobiDB-lite"/>
    </source>
</evidence>
<dbReference type="Proteomes" id="UP000184255">
    <property type="component" value="Unassembled WGS sequence"/>
</dbReference>
<keyword evidence="1" id="KW-0863">Zinc-finger</keyword>
<protein>
    <recommendedName>
        <fullName evidence="3">C2H2-type domain-containing protein</fullName>
    </recommendedName>
</protein>
<feature type="region of interest" description="Disordered" evidence="2">
    <location>
        <begin position="262"/>
        <end position="287"/>
    </location>
</feature>
<dbReference type="InterPro" id="IPR013087">
    <property type="entry name" value="Znf_C2H2_type"/>
</dbReference>
<dbReference type="Gene3D" id="3.30.160.60">
    <property type="entry name" value="Classic Zinc Finger"/>
    <property type="match status" value="1"/>
</dbReference>
<accession>A0A1L7SLX5</accession>
<dbReference type="AlphaFoldDB" id="A0A1L7SLX5"/>
<keyword evidence="1" id="KW-0862">Zinc</keyword>
<dbReference type="VEuPathDB" id="FungiDB:FMAN_01751"/>
<dbReference type="PROSITE" id="PS00028">
    <property type="entry name" value="ZINC_FINGER_C2H2_1"/>
    <property type="match status" value="2"/>
</dbReference>